<proteinExistence type="predicted"/>
<organism evidence="1 2">
    <name type="scientific">Arthrobacter bambusae</name>
    <dbReference type="NCBI Taxonomy" id="1338426"/>
    <lineage>
        <taxon>Bacteria</taxon>
        <taxon>Bacillati</taxon>
        <taxon>Actinomycetota</taxon>
        <taxon>Actinomycetes</taxon>
        <taxon>Micrococcales</taxon>
        <taxon>Micrococcaceae</taxon>
        <taxon>Arthrobacter</taxon>
    </lineage>
</organism>
<protein>
    <submittedName>
        <fullName evidence="1">Uncharacterized protein</fullName>
    </submittedName>
</protein>
<gene>
    <name evidence="1" type="ORF">ABIE37_000559</name>
</gene>
<dbReference type="EMBL" id="JBEPSN010000001">
    <property type="protein sequence ID" value="MET4538804.1"/>
    <property type="molecule type" value="Genomic_DNA"/>
</dbReference>
<evidence type="ECO:0000313" key="2">
    <source>
        <dbReference type="Proteomes" id="UP001549307"/>
    </source>
</evidence>
<dbReference type="Proteomes" id="UP001549307">
    <property type="component" value="Unassembled WGS sequence"/>
</dbReference>
<name>A0ABV2P217_9MICC</name>
<sequence>MSVKGQEYTTRRLPGIMAACCPFSLMMTADGGQACLRRARKRREVWGLP</sequence>
<reference evidence="1 2" key="1">
    <citation type="submission" date="2024-06" db="EMBL/GenBank/DDBJ databases">
        <title>Sorghum-associated microbial communities from plants grown in Nebraska, USA.</title>
        <authorList>
            <person name="Schachtman D."/>
        </authorList>
    </citation>
    <scope>NUCLEOTIDE SEQUENCE [LARGE SCALE GENOMIC DNA]</scope>
    <source>
        <strain evidence="1 2">3552</strain>
    </source>
</reference>
<comment type="caution">
    <text evidence="1">The sequence shown here is derived from an EMBL/GenBank/DDBJ whole genome shotgun (WGS) entry which is preliminary data.</text>
</comment>
<evidence type="ECO:0000313" key="1">
    <source>
        <dbReference type="EMBL" id="MET4538804.1"/>
    </source>
</evidence>
<keyword evidence="2" id="KW-1185">Reference proteome</keyword>
<accession>A0ABV2P217</accession>